<evidence type="ECO:0000256" key="1">
    <source>
        <dbReference type="SAM" id="MobiDB-lite"/>
    </source>
</evidence>
<organism evidence="2">
    <name type="scientific">Mustela putorius furo</name>
    <name type="common">European domestic ferret</name>
    <name type="synonym">Mustela furo</name>
    <dbReference type="NCBI Taxonomy" id="9669"/>
    <lineage>
        <taxon>Eukaryota</taxon>
        <taxon>Metazoa</taxon>
        <taxon>Chordata</taxon>
        <taxon>Craniata</taxon>
        <taxon>Vertebrata</taxon>
        <taxon>Euteleostomi</taxon>
        <taxon>Mammalia</taxon>
        <taxon>Eutheria</taxon>
        <taxon>Laurasiatheria</taxon>
        <taxon>Carnivora</taxon>
        <taxon>Caniformia</taxon>
        <taxon>Musteloidea</taxon>
        <taxon>Mustelidae</taxon>
        <taxon>Mustelinae</taxon>
        <taxon>Mustela</taxon>
    </lineage>
</organism>
<proteinExistence type="predicted"/>
<reference evidence="2" key="1">
    <citation type="submission" date="2024-06" db="UniProtKB">
        <authorList>
            <consortium name="Ensembl"/>
        </authorList>
    </citation>
    <scope>IDENTIFICATION</scope>
</reference>
<dbReference type="EMBL" id="AEYP01041805">
    <property type="status" value="NOT_ANNOTATED_CDS"/>
    <property type="molecule type" value="Genomic_DNA"/>
</dbReference>
<feature type="compositionally biased region" description="Basic residues" evidence="1">
    <location>
        <begin position="19"/>
        <end position="30"/>
    </location>
</feature>
<dbReference type="AlphaFoldDB" id="M3YVW3"/>
<dbReference type="Ensembl" id="ENSMPUT00000015714.1">
    <property type="protein sequence ID" value="ENSMPUP00000015473.1"/>
    <property type="gene ID" value="ENSMPUG00000015583.1"/>
</dbReference>
<dbReference type="HOGENOM" id="CLU_1786277_0_0_1"/>
<protein>
    <submittedName>
        <fullName evidence="2">Uncharacterized protein</fullName>
    </submittedName>
</protein>
<accession>M3YVW3</accession>
<evidence type="ECO:0000313" key="2">
    <source>
        <dbReference type="Ensembl" id="ENSMPUP00000015473.1"/>
    </source>
</evidence>
<feature type="compositionally biased region" description="Low complexity" evidence="1">
    <location>
        <begin position="39"/>
        <end position="57"/>
    </location>
</feature>
<name>M3YVW3_MUSPF</name>
<sequence length="145" mass="15651">MRLGSPRPQNARTSEPRLPTRRPRHIRVLSRPRPTDQSALRAPATRPPLACRRAPAPSELPPALPDKPPEEIAAAETFLSFTRVCSLALSPARVGLTAPRGLRSQQAGCALVPLARGPVSTGWNLTWATLSSDVYRSPDPALVGR</sequence>
<dbReference type="EMBL" id="AEYP01041804">
    <property type="status" value="NOT_ANNOTATED_CDS"/>
    <property type="molecule type" value="Genomic_DNA"/>
</dbReference>
<feature type="region of interest" description="Disordered" evidence="1">
    <location>
        <begin position="1"/>
        <end position="68"/>
    </location>
</feature>
<dbReference type="InParanoid" id="M3YVW3"/>